<dbReference type="EMBL" id="WHOD01000119">
    <property type="protein sequence ID" value="NOU97641.1"/>
    <property type="molecule type" value="Genomic_DNA"/>
</dbReference>
<evidence type="ECO:0000313" key="1">
    <source>
        <dbReference type="EMBL" id="NOU97641.1"/>
    </source>
</evidence>
<organism evidence="1 2">
    <name type="scientific">Paenibacillus foliorum</name>
    <dbReference type="NCBI Taxonomy" id="2654974"/>
    <lineage>
        <taxon>Bacteria</taxon>
        <taxon>Bacillati</taxon>
        <taxon>Bacillota</taxon>
        <taxon>Bacilli</taxon>
        <taxon>Bacillales</taxon>
        <taxon>Paenibacillaceae</taxon>
        <taxon>Paenibacillus</taxon>
    </lineage>
</organism>
<protein>
    <submittedName>
        <fullName evidence="1">DUF3866 family protein</fullName>
    </submittedName>
</protein>
<reference evidence="1" key="1">
    <citation type="submission" date="2019-10" db="EMBL/GenBank/DDBJ databases">
        <title>Description of Paenibacillus glebae sp. nov.</title>
        <authorList>
            <person name="Carlier A."/>
            <person name="Qi S."/>
        </authorList>
    </citation>
    <scope>NUCLEOTIDE SEQUENCE</scope>
    <source>
        <strain evidence="1">LMG 31456</strain>
    </source>
</reference>
<sequence length="394" mass="42915">MIEWKLGVVQRVVVDDSCDSFDSEGGGLQEVEVLMDGGDGQTLEKAVHYTDSMPVLEAGDKVLLNTTAGSLHLGTGGVHFVHAILSKSTSINNRQSGHIMKLRYTSLQRSVLAAEEPSSPYHELFSSSEQELDGMPVLVGELHSMLPAAVCYLRQLDHGGEKPLRIAYIMSDGGALPIAFSKHVIQLRKLGWLIGTITYGHAYGGDIETVNKYTALLAAKHILHADLTIVTMGPGCVGTNTHLGFSGLEVGEIVNAVSALNGQPIIISRISFADKRERHHGISHHTLTVLREIVQANVIAALPELDGEEGEWLKLQIERAGLIHKHGLHWQWTAVSPDINHEEALRAYSMSITSMGRELHSDPVFFAGVQAAAAAAWNCFQGNKQLRHRDEVDL</sequence>
<evidence type="ECO:0000313" key="2">
    <source>
        <dbReference type="Proteomes" id="UP000641588"/>
    </source>
</evidence>
<keyword evidence="2" id="KW-1185">Reference proteome</keyword>
<dbReference type="RefSeq" id="WP_171655885.1">
    <property type="nucleotide sequence ID" value="NZ_WHOD01000119.1"/>
</dbReference>
<dbReference type="InterPro" id="IPR024479">
    <property type="entry name" value="DUF3866"/>
</dbReference>
<gene>
    <name evidence="1" type="ORF">GC093_31095</name>
</gene>
<comment type="caution">
    <text evidence="1">The sequence shown here is derived from an EMBL/GenBank/DDBJ whole genome shotgun (WGS) entry which is preliminary data.</text>
</comment>
<accession>A0A972K3B4</accession>
<dbReference type="AlphaFoldDB" id="A0A972K3B4"/>
<name>A0A972K3B4_9BACL</name>
<dbReference type="Pfam" id="PF12982">
    <property type="entry name" value="DUF3866"/>
    <property type="match status" value="1"/>
</dbReference>
<dbReference type="Proteomes" id="UP000641588">
    <property type="component" value="Unassembled WGS sequence"/>
</dbReference>
<proteinExistence type="predicted"/>